<evidence type="ECO:0000256" key="8">
    <source>
        <dbReference type="PROSITE-ProRule" id="PRU00552"/>
    </source>
</evidence>
<dbReference type="Proteomes" id="UP000298057">
    <property type="component" value="Unassembled WGS sequence"/>
</dbReference>
<evidence type="ECO:0000256" key="2">
    <source>
        <dbReference type="ARBA" id="ARBA00022741"/>
    </source>
</evidence>
<reference evidence="15" key="1">
    <citation type="submission" date="2018-10" db="EMBL/GenBank/DDBJ databases">
        <authorList>
            <person name="Vincent A.T."/>
            <person name="Schiettekatte O."/>
            <person name="Bourhy P."/>
            <person name="Veyrier F.J."/>
            <person name="Picardeau M."/>
        </authorList>
    </citation>
    <scope>NUCLEOTIDE SEQUENCE</scope>
    <source>
        <strain evidence="15">201702406</strain>
    </source>
</reference>
<comment type="caution">
    <text evidence="14">The sequence shown here is derived from an EMBL/GenBank/DDBJ whole genome shotgun (WGS) entry which is preliminary data.</text>
</comment>
<proteinExistence type="inferred from homology"/>
<evidence type="ECO:0000259" key="12">
    <source>
        <dbReference type="PROSITE" id="PS51194"/>
    </source>
</evidence>
<dbReference type="InterPro" id="IPR014001">
    <property type="entry name" value="Helicase_ATP-bd"/>
</dbReference>
<feature type="domain" description="Helicase ATP-binding" evidence="11">
    <location>
        <begin position="36"/>
        <end position="207"/>
    </location>
</feature>
<dbReference type="GO" id="GO:0005829">
    <property type="term" value="C:cytosol"/>
    <property type="evidence" value="ECO:0007669"/>
    <property type="project" value="TreeGrafter"/>
</dbReference>
<dbReference type="PROSITE" id="PS51192">
    <property type="entry name" value="HELICASE_ATP_BIND_1"/>
    <property type="match status" value="1"/>
</dbReference>
<dbReference type="InterPro" id="IPR027417">
    <property type="entry name" value="P-loop_NTPase"/>
</dbReference>
<dbReference type="InterPro" id="IPR014014">
    <property type="entry name" value="RNA_helicase_DEAD_Q_motif"/>
</dbReference>
<dbReference type="PANTHER" id="PTHR47959:SF1">
    <property type="entry name" value="ATP-DEPENDENT RNA HELICASE DBPA"/>
    <property type="match status" value="1"/>
</dbReference>
<evidence type="ECO:0000256" key="5">
    <source>
        <dbReference type="ARBA" id="ARBA00022840"/>
    </source>
</evidence>
<evidence type="ECO:0000256" key="9">
    <source>
        <dbReference type="RuleBase" id="RU000492"/>
    </source>
</evidence>
<evidence type="ECO:0000259" key="13">
    <source>
        <dbReference type="PROSITE" id="PS51195"/>
    </source>
</evidence>
<dbReference type="EMBL" id="RQGV01000018">
    <property type="protein sequence ID" value="TGM12267.1"/>
    <property type="molecule type" value="Genomic_DNA"/>
</dbReference>
<dbReference type="SUPFAM" id="SSF52540">
    <property type="entry name" value="P-loop containing nucleoside triphosphate hydrolases"/>
    <property type="match status" value="1"/>
</dbReference>
<feature type="compositionally biased region" description="Gly residues" evidence="10">
    <location>
        <begin position="487"/>
        <end position="507"/>
    </location>
</feature>
<sequence>MKPKKTFHELGLSEDVLNAVSDLGFTEPSSIQSEAIPLILSGRDVIGHSRTGTGKTAAFAIPSLEILEEGEQSPQVLVLCPTRELVVQVAEEYRKLGKYKEDFQVAAIYGGDDITKQFKALKRKPQVVVGTPGRTMDHMDRKTLILNEIKMVILDEADEMLDMGFLEDMEIILAKVPEERQTILFSATLSAKVMGITKKFQDSPKIVDVTGGKADRPKIQQIYFEMREGLKPEALIRLLEFHTPKASLVFCNTKVRVDETVEFLKSKGVFSEGLHGDLSQNQRNKVMSGFRAGLVTVLVATDVAGRGIDVSDVEAVVNYDIPRDSEDYVHRIGRTGRAGRKGLALSFVSNKDFRTLRKIREDHEFEMELGKIPDIAELTEKKFLEYSHIVKEVAEEGDVSEYSKLVKKLTSEGIPAERLAAALFKLALAEKSEKFDSGARFDQDQRGFREKEGSSRNDRNDRRFGGKSKQKGKRDHKDKNRNSNQYRGGGGGGNGGGRKSSGSGSGGPSRKKGKR</sequence>
<keyword evidence="4 9" id="KW-0347">Helicase</keyword>
<dbReference type="CDD" id="cd18787">
    <property type="entry name" value="SF2_C_DEAD"/>
    <property type="match status" value="1"/>
</dbReference>
<dbReference type="PROSITE" id="PS51194">
    <property type="entry name" value="HELICASE_CTER"/>
    <property type="match status" value="1"/>
</dbReference>
<feature type="region of interest" description="Disordered" evidence="10">
    <location>
        <begin position="435"/>
        <end position="515"/>
    </location>
</feature>
<dbReference type="AlphaFoldDB" id="A0A5F2BYQ2"/>
<dbReference type="InterPro" id="IPR050079">
    <property type="entry name" value="DEAD_box_RNA_helicase"/>
</dbReference>
<dbReference type="Pfam" id="PF00270">
    <property type="entry name" value="DEAD"/>
    <property type="match status" value="1"/>
</dbReference>
<feature type="domain" description="Helicase C-terminal" evidence="12">
    <location>
        <begin position="218"/>
        <end position="384"/>
    </location>
</feature>
<dbReference type="SMART" id="SM00490">
    <property type="entry name" value="HELICc"/>
    <property type="match status" value="1"/>
</dbReference>
<dbReference type="CDD" id="cd00268">
    <property type="entry name" value="DEADc"/>
    <property type="match status" value="1"/>
</dbReference>
<keyword evidence="17" id="KW-1185">Reference proteome</keyword>
<keyword evidence="2 9" id="KW-0547">Nucleotide-binding</keyword>
<dbReference type="RefSeq" id="WP_135628713.1">
    <property type="nucleotide sequence ID" value="NZ_RQGU01000130.1"/>
</dbReference>
<feature type="short sequence motif" description="Q motif" evidence="8">
    <location>
        <begin position="5"/>
        <end position="33"/>
    </location>
</feature>
<dbReference type="GO" id="GO:0005524">
    <property type="term" value="F:ATP binding"/>
    <property type="evidence" value="ECO:0007669"/>
    <property type="project" value="UniProtKB-KW"/>
</dbReference>
<dbReference type="InterPro" id="IPR001650">
    <property type="entry name" value="Helicase_C-like"/>
</dbReference>
<gene>
    <name evidence="14" type="ORF">EHQ81_14455</name>
    <name evidence="15" type="ORF">EHQ82_18155</name>
</gene>
<accession>A0A5F2BYQ2</accession>
<dbReference type="GO" id="GO:0003724">
    <property type="term" value="F:RNA helicase activity"/>
    <property type="evidence" value="ECO:0007669"/>
    <property type="project" value="InterPro"/>
</dbReference>
<evidence type="ECO:0000256" key="1">
    <source>
        <dbReference type="ARBA" id="ARBA00022490"/>
    </source>
</evidence>
<dbReference type="InterPro" id="IPR011545">
    <property type="entry name" value="DEAD/DEAH_box_helicase_dom"/>
</dbReference>
<feature type="domain" description="DEAD-box RNA helicase Q" evidence="13">
    <location>
        <begin position="5"/>
        <end position="33"/>
    </location>
</feature>
<dbReference type="InterPro" id="IPR000629">
    <property type="entry name" value="RNA-helicase_DEAD-box_CS"/>
</dbReference>
<evidence type="ECO:0000256" key="10">
    <source>
        <dbReference type="SAM" id="MobiDB-lite"/>
    </source>
</evidence>
<keyword evidence="1" id="KW-0963">Cytoplasm</keyword>
<protein>
    <submittedName>
        <fullName evidence="14">DEAD/DEAH box helicase</fullName>
    </submittedName>
</protein>
<dbReference type="Pfam" id="PF25399">
    <property type="entry name" value="DeaD_dimer"/>
    <property type="match status" value="1"/>
</dbReference>
<evidence type="ECO:0000259" key="11">
    <source>
        <dbReference type="PROSITE" id="PS51192"/>
    </source>
</evidence>
<dbReference type="GO" id="GO:0016787">
    <property type="term" value="F:hydrolase activity"/>
    <property type="evidence" value="ECO:0007669"/>
    <property type="project" value="UniProtKB-KW"/>
</dbReference>
<dbReference type="Proteomes" id="UP000297832">
    <property type="component" value="Unassembled WGS sequence"/>
</dbReference>
<evidence type="ECO:0000313" key="14">
    <source>
        <dbReference type="EMBL" id="TGM12267.1"/>
    </source>
</evidence>
<organism evidence="14 16">
    <name type="scientific">Leptospira selangorensis</name>
    <dbReference type="NCBI Taxonomy" id="2484982"/>
    <lineage>
        <taxon>Bacteria</taxon>
        <taxon>Pseudomonadati</taxon>
        <taxon>Spirochaetota</taxon>
        <taxon>Spirochaetia</taxon>
        <taxon>Leptospirales</taxon>
        <taxon>Leptospiraceae</taxon>
        <taxon>Leptospira</taxon>
    </lineage>
</organism>
<dbReference type="InterPro" id="IPR057325">
    <property type="entry name" value="DeaD_dimer"/>
</dbReference>
<evidence type="ECO:0000256" key="4">
    <source>
        <dbReference type="ARBA" id="ARBA00022806"/>
    </source>
</evidence>
<comment type="similarity">
    <text evidence="7 9">Belongs to the DEAD box helicase family.</text>
</comment>
<evidence type="ECO:0000256" key="3">
    <source>
        <dbReference type="ARBA" id="ARBA00022801"/>
    </source>
</evidence>
<dbReference type="PROSITE" id="PS51195">
    <property type="entry name" value="Q_MOTIF"/>
    <property type="match status" value="1"/>
</dbReference>
<evidence type="ECO:0000256" key="6">
    <source>
        <dbReference type="ARBA" id="ARBA00023016"/>
    </source>
</evidence>
<dbReference type="GO" id="GO:0003676">
    <property type="term" value="F:nucleic acid binding"/>
    <property type="evidence" value="ECO:0007669"/>
    <property type="project" value="InterPro"/>
</dbReference>
<feature type="compositionally biased region" description="Basic residues" evidence="10">
    <location>
        <begin position="465"/>
        <end position="474"/>
    </location>
</feature>
<evidence type="ECO:0000256" key="7">
    <source>
        <dbReference type="ARBA" id="ARBA00038437"/>
    </source>
</evidence>
<evidence type="ECO:0000313" key="17">
    <source>
        <dbReference type="Proteomes" id="UP000298057"/>
    </source>
</evidence>
<keyword evidence="3 9" id="KW-0378">Hydrolase</keyword>
<dbReference type="PROSITE" id="PS00039">
    <property type="entry name" value="DEAD_ATP_HELICASE"/>
    <property type="match status" value="1"/>
</dbReference>
<evidence type="ECO:0000313" key="15">
    <source>
        <dbReference type="EMBL" id="TGM14690.1"/>
    </source>
</evidence>
<feature type="compositionally biased region" description="Basic and acidic residues" evidence="10">
    <location>
        <begin position="435"/>
        <end position="464"/>
    </location>
</feature>
<dbReference type="SMART" id="SM00487">
    <property type="entry name" value="DEXDc"/>
    <property type="match status" value="1"/>
</dbReference>
<keyword evidence="5 9" id="KW-0067">ATP-binding</keyword>
<reference evidence="16 17" key="2">
    <citation type="journal article" date="2019" name="PLoS Negl. Trop. Dis.">
        <title>Revisiting the worldwide diversity of Leptospira species in the environment.</title>
        <authorList>
            <person name="Vincent A.T."/>
            <person name="Schiettekatte O."/>
            <person name="Bourhy P."/>
            <person name="Veyrier F.J."/>
            <person name="Picardeau M."/>
        </authorList>
    </citation>
    <scope>NUCLEOTIDE SEQUENCE [LARGE SCALE GENOMIC DNA]</scope>
    <source>
        <strain evidence="14 16">201702405</strain>
        <strain evidence="17">201702406</strain>
    </source>
</reference>
<evidence type="ECO:0000313" key="16">
    <source>
        <dbReference type="Proteomes" id="UP000297832"/>
    </source>
</evidence>
<keyword evidence="6" id="KW-0346">Stress response</keyword>
<dbReference type="PANTHER" id="PTHR47959">
    <property type="entry name" value="ATP-DEPENDENT RNA HELICASE RHLE-RELATED"/>
    <property type="match status" value="1"/>
</dbReference>
<dbReference type="Gene3D" id="3.40.50.300">
    <property type="entry name" value="P-loop containing nucleotide triphosphate hydrolases"/>
    <property type="match status" value="2"/>
</dbReference>
<dbReference type="EMBL" id="RQGU01000130">
    <property type="protein sequence ID" value="TGM14690.1"/>
    <property type="molecule type" value="Genomic_DNA"/>
</dbReference>
<dbReference type="Pfam" id="PF00271">
    <property type="entry name" value="Helicase_C"/>
    <property type="match status" value="1"/>
</dbReference>
<name>A0A5F2BYQ2_9LEPT</name>
<dbReference type="InterPro" id="IPR044742">
    <property type="entry name" value="DEAD/DEAH_RhlB"/>
</dbReference>